<dbReference type="SUPFAM" id="SSF51338">
    <property type="entry name" value="Composite domain of metallo-dependent hydrolases"/>
    <property type="match status" value="1"/>
</dbReference>
<dbReference type="OMA" id="HEPQMDE"/>
<evidence type="ECO:0000256" key="2">
    <source>
        <dbReference type="SAM" id="Phobius"/>
    </source>
</evidence>
<dbReference type="RefSeq" id="XP_044558774.1">
    <property type="nucleotide sequence ID" value="XM_044710331.1"/>
</dbReference>
<keyword evidence="2" id="KW-1133">Transmembrane helix</keyword>
<keyword evidence="2" id="KW-0812">Transmembrane</keyword>
<sequence length="733" mass="82285">MPSSSSDPNSSINSSSSQQEEEEEEKRDPNSEYIPDEEYQRRVKIASFLKDYGAILSVLISFAVYYFVFRRGGGITTSSFVSNLLNSATNQQQQGWGSEKVLSLMILNARIWTGERLESANTKRGSAHSYASTSNIKWAEALAVHKSTGRIIAIGSNSDVLSRFSPSMAEHVLDFKKKKHRDATGEENEVDVPLIVPGFIDAHTHVILGGKAILGVQLRTVKNKQEFVDKIKDFMNTHQLKPGEWITGAEWSETTWEIEGDNKLPHKIWIDSLTSENPVYLTRMDGHSCLVNSKALALAGITKDTVIQGGSIDLDPLTGEPTGILRDKALEFVQKIIPPLDSEKAALIAMEEFLKNGITSVHDMGAVFNLGSWDQIATFTKLHREKKLKVRIYATVELETHKKLTDYIHTNFKKPKPTHAALVDDFKCCWTESHGGRAGDSWLKIGGLKEFVDGSLGSRTAYMFEPFEGTTNNTGLLVIDPEIFYQRVKEADSNHHQIIVHAIGDKAISLLLDVYERVIKESNDTTRDRRLRIEHAQQIREEDIERFKKLNIIASMQPIHLKDDALYAESVIGKRAKQLYNVRKFLEKGVTVVMGTDWYVAPLDVLDNIHAAVTRKPCLSPTHVERRNESKNTKDCAPFLPEERISIEESLVAYTQNSAYAAFAEKEQGTLKKGYLGDITILSRNILALDENNEQELDSITTKTKIMMTIVGGKIMYENDDPSLSSLYIHKRA</sequence>
<comment type="caution">
    <text evidence="4">The sequence shown here is derived from an EMBL/GenBank/DDBJ whole genome shotgun (WGS) entry which is preliminary data.</text>
</comment>
<proteinExistence type="predicted"/>
<dbReference type="Gene3D" id="3.10.310.70">
    <property type="match status" value="1"/>
</dbReference>
<dbReference type="VEuPathDB" id="AmoebaDB:NfTy_074460"/>
<evidence type="ECO:0000313" key="4">
    <source>
        <dbReference type="EMBL" id="KAF0974061.1"/>
    </source>
</evidence>
<dbReference type="SUPFAM" id="SSF51556">
    <property type="entry name" value="Metallo-dependent hydrolases"/>
    <property type="match status" value="1"/>
</dbReference>
<evidence type="ECO:0000313" key="5">
    <source>
        <dbReference type="Proteomes" id="UP000444721"/>
    </source>
</evidence>
<organism evidence="4 5">
    <name type="scientific">Naegleria fowleri</name>
    <name type="common">Brain eating amoeba</name>
    <dbReference type="NCBI Taxonomy" id="5763"/>
    <lineage>
        <taxon>Eukaryota</taxon>
        <taxon>Discoba</taxon>
        <taxon>Heterolobosea</taxon>
        <taxon>Tetramitia</taxon>
        <taxon>Eutetramitia</taxon>
        <taxon>Vahlkampfiidae</taxon>
        <taxon>Naegleria</taxon>
    </lineage>
</organism>
<dbReference type="Pfam" id="PF07969">
    <property type="entry name" value="Amidohydro_3"/>
    <property type="match status" value="1"/>
</dbReference>
<feature type="transmembrane region" description="Helical" evidence="2">
    <location>
        <begin position="52"/>
        <end position="69"/>
    </location>
</feature>
<keyword evidence="2" id="KW-0472">Membrane</keyword>
<dbReference type="CDD" id="cd01300">
    <property type="entry name" value="YtcJ_like"/>
    <property type="match status" value="1"/>
</dbReference>
<dbReference type="Proteomes" id="UP000444721">
    <property type="component" value="Unassembled WGS sequence"/>
</dbReference>
<protein>
    <recommendedName>
        <fullName evidence="3">Amidohydrolase 3 domain-containing protein</fullName>
    </recommendedName>
</protein>
<accession>A0A6A5BHY6</accession>
<dbReference type="GeneID" id="68113889"/>
<feature type="region of interest" description="Disordered" evidence="1">
    <location>
        <begin position="1"/>
        <end position="35"/>
    </location>
</feature>
<dbReference type="Gene3D" id="2.30.40.10">
    <property type="entry name" value="Urease, subunit C, domain 1"/>
    <property type="match status" value="1"/>
</dbReference>
<dbReference type="InterPro" id="IPR013108">
    <property type="entry name" value="Amidohydro_3"/>
</dbReference>
<feature type="compositionally biased region" description="Low complexity" evidence="1">
    <location>
        <begin position="1"/>
        <end position="18"/>
    </location>
</feature>
<dbReference type="InterPro" id="IPR033932">
    <property type="entry name" value="YtcJ-like"/>
</dbReference>
<reference evidence="4 5" key="1">
    <citation type="journal article" date="2019" name="Sci. Rep.">
        <title>Nanopore sequencing improves the draft genome of the human pathogenic amoeba Naegleria fowleri.</title>
        <authorList>
            <person name="Liechti N."/>
            <person name="Schurch N."/>
            <person name="Bruggmann R."/>
            <person name="Wittwer M."/>
        </authorList>
    </citation>
    <scope>NUCLEOTIDE SEQUENCE [LARGE SCALE GENOMIC DNA]</scope>
    <source>
        <strain evidence="4 5">ATCC 30894</strain>
    </source>
</reference>
<dbReference type="GO" id="GO:0016810">
    <property type="term" value="F:hydrolase activity, acting on carbon-nitrogen (but not peptide) bonds"/>
    <property type="evidence" value="ECO:0007669"/>
    <property type="project" value="InterPro"/>
</dbReference>
<evidence type="ECO:0000259" key="3">
    <source>
        <dbReference type="Pfam" id="PF07969"/>
    </source>
</evidence>
<dbReference type="VEuPathDB" id="AmoebaDB:FDP41_006671"/>
<evidence type="ECO:0000256" key="1">
    <source>
        <dbReference type="SAM" id="MobiDB-lite"/>
    </source>
</evidence>
<dbReference type="InterPro" id="IPR011059">
    <property type="entry name" value="Metal-dep_hydrolase_composite"/>
</dbReference>
<keyword evidence="5" id="KW-1185">Reference proteome</keyword>
<dbReference type="AlphaFoldDB" id="A0A6A5BHY6"/>
<dbReference type="Gene3D" id="3.20.20.140">
    <property type="entry name" value="Metal-dependent hydrolases"/>
    <property type="match status" value="1"/>
</dbReference>
<dbReference type="PANTHER" id="PTHR22642">
    <property type="entry name" value="IMIDAZOLONEPROPIONASE"/>
    <property type="match status" value="1"/>
</dbReference>
<name>A0A6A5BHY6_NAEFO</name>
<dbReference type="EMBL" id="VFQX01000053">
    <property type="protein sequence ID" value="KAF0974061.1"/>
    <property type="molecule type" value="Genomic_DNA"/>
</dbReference>
<feature type="domain" description="Amidohydrolase 3" evidence="3">
    <location>
        <begin position="195"/>
        <end position="717"/>
    </location>
</feature>
<dbReference type="VEuPathDB" id="AmoebaDB:NF0106730"/>
<dbReference type="OrthoDB" id="3501663at2759"/>
<dbReference type="PANTHER" id="PTHR22642:SF2">
    <property type="entry name" value="PROTEIN LONG AFTER FAR-RED 3"/>
    <property type="match status" value="1"/>
</dbReference>
<gene>
    <name evidence="4" type="ORF">FDP41_006671</name>
</gene>
<dbReference type="InterPro" id="IPR032466">
    <property type="entry name" value="Metal_Hydrolase"/>
</dbReference>